<keyword evidence="2 6" id="KW-0963">Cytoplasm</keyword>
<comment type="function">
    <text evidence="6">DNA repair enzyme involved in the repair of deaminated bases. Selectively cleaves double-stranded DNA at the second phosphodiester bond 3' to a deoxyinosine leaving behind the intact lesion on the nicked DNA.</text>
</comment>
<gene>
    <name evidence="6 7" type="primary">nfi</name>
    <name evidence="7" type="ORF">K1Y79_21415</name>
</gene>
<keyword evidence="6" id="KW-0479">Metal-binding</keyword>
<dbReference type="HAMAP" id="MF_00801">
    <property type="entry name" value="Endonuclease_5"/>
    <property type="match status" value="1"/>
</dbReference>
<dbReference type="PANTHER" id="PTHR28511:SF1">
    <property type="entry name" value="ENDONUCLEASE V"/>
    <property type="match status" value="1"/>
</dbReference>
<keyword evidence="4 6" id="KW-0255">Endonuclease</keyword>
<dbReference type="CDD" id="cd06559">
    <property type="entry name" value="Endonuclease_V"/>
    <property type="match status" value="1"/>
</dbReference>
<keyword evidence="6" id="KW-0227">DNA damage</keyword>
<reference evidence="7 8" key="1">
    <citation type="submission" date="2021-08" db="EMBL/GenBank/DDBJ databases">
        <title>The genome sequence of Chitinophaga sp. B61.</title>
        <authorList>
            <person name="Zhang X."/>
        </authorList>
    </citation>
    <scope>NUCLEOTIDE SEQUENCE [LARGE SCALE GENOMIC DNA]</scope>
    <source>
        <strain evidence="7 8">B61</strain>
    </source>
</reference>
<sequence length="235" mass="25887">MPLLDYDNLKVTAATEIQNNLRENIIVKPREFPINIIAGADISFNKFSTTVYAGVILLQFPELVPVGYSVIKKEVLFPYVPGYLAFREVPALMEAWDNLPQKPDLLVVDGHGIAHPRRMGIAAHFGVVAGTPTVGCAKKVLCGQFEEPASIKGSHSPLIFKNEVVGAALRTKNAVKPVFVSPGHLMDVPSTIDIISQCIGRYRLPEPTRMAHNLVNQFRLGEISEGYTDLRQLPM</sequence>
<dbReference type="Proteomes" id="UP000812961">
    <property type="component" value="Unassembled WGS sequence"/>
</dbReference>
<keyword evidence="5 6" id="KW-0378">Hydrolase</keyword>
<comment type="caution">
    <text evidence="7">The sequence shown here is derived from an EMBL/GenBank/DDBJ whole genome shotgun (WGS) entry which is preliminary data.</text>
</comment>
<evidence type="ECO:0000256" key="5">
    <source>
        <dbReference type="ARBA" id="ARBA00022801"/>
    </source>
</evidence>
<dbReference type="EC" id="3.1.21.7" evidence="6"/>
<dbReference type="Gene3D" id="3.30.2170.10">
    <property type="entry name" value="archaeoglobus fulgidus dsm 4304 superfamily"/>
    <property type="match status" value="1"/>
</dbReference>
<feature type="binding site" evidence="6">
    <location>
        <position position="41"/>
    </location>
    <ligand>
        <name>Mg(2+)</name>
        <dbReference type="ChEBI" id="CHEBI:18420"/>
    </ligand>
</feature>
<evidence type="ECO:0000313" key="8">
    <source>
        <dbReference type="Proteomes" id="UP000812961"/>
    </source>
</evidence>
<organism evidence="7 8">
    <name type="scientific">Chitinophaga rhizophila</name>
    <dbReference type="NCBI Taxonomy" id="2866212"/>
    <lineage>
        <taxon>Bacteria</taxon>
        <taxon>Pseudomonadati</taxon>
        <taxon>Bacteroidota</taxon>
        <taxon>Chitinophagia</taxon>
        <taxon>Chitinophagales</taxon>
        <taxon>Chitinophagaceae</taxon>
        <taxon>Chitinophaga</taxon>
    </lineage>
</organism>
<dbReference type="EMBL" id="JAICCF010000004">
    <property type="protein sequence ID" value="MBW8686909.1"/>
    <property type="molecule type" value="Genomic_DNA"/>
</dbReference>
<evidence type="ECO:0000256" key="1">
    <source>
        <dbReference type="ARBA" id="ARBA00004496"/>
    </source>
</evidence>
<evidence type="ECO:0000313" key="7">
    <source>
        <dbReference type="EMBL" id="MBW8686909.1"/>
    </source>
</evidence>
<dbReference type="GO" id="GO:0043737">
    <property type="term" value="F:deoxyribonuclease V activity"/>
    <property type="evidence" value="ECO:0007669"/>
    <property type="project" value="UniProtKB-EC"/>
</dbReference>
<dbReference type="RefSeq" id="WP_220252240.1">
    <property type="nucleotide sequence ID" value="NZ_JAICCF010000004.1"/>
</dbReference>
<keyword evidence="8" id="KW-1185">Reference proteome</keyword>
<proteinExistence type="inferred from homology"/>
<keyword evidence="6" id="KW-0460">Magnesium</keyword>
<keyword evidence="6" id="KW-0234">DNA repair</keyword>
<evidence type="ECO:0000256" key="6">
    <source>
        <dbReference type="HAMAP-Rule" id="MF_00801"/>
    </source>
</evidence>
<protein>
    <recommendedName>
        <fullName evidence="6">Endonuclease V</fullName>
        <ecNumber evidence="6">3.1.21.7</ecNumber>
    </recommendedName>
    <alternativeName>
        <fullName evidence="6">Deoxyinosine 3'endonuclease</fullName>
    </alternativeName>
    <alternativeName>
        <fullName evidence="6">Deoxyribonuclease V</fullName>
        <shortName evidence="6">DNase V</shortName>
    </alternativeName>
</protein>
<feature type="binding site" evidence="6">
    <location>
        <position position="109"/>
    </location>
    <ligand>
        <name>Mg(2+)</name>
        <dbReference type="ChEBI" id="CHEBI:18420"/>
    </ligand>
</feature>
<comment type="cofactor">
    <cofactor evidence="6">
        <name>Mg(2+)</name>
        <dbReference type="ChEBI" id="CHEBI:18420"/>
    </cofactor>
</comment>
<dbReference type="InterPro" id="IPR007581">
    <property type="entry name" value="Endonuclease-V"/>
</dbReference>
<evidence type="ECO:0000256" key="2">
    <source>
        <dbReference type="ARBA" id="ARBA00022490"/>
    </source>
</evidence>
<comment type="catalytic activity">
    <reaction evidence="6">
        <text>Endonucleolytic cleavage at apurinic or apyrimidinic sites to products with a 5'-phosphate.</text>
        <dbReference type="EC" id="3.1.21.7"/>
    </reaction>
</comment>
<accession>A0ABS7GJG0</accession>
<comment type="similarity">
    <text evidence="6">Belongs to the endonuclease V family.</text>
</comment>
<dbReference type="PANTHER" id="PTHR28511">
    <property type="entry name" value="ENDONUCLEASE V"/>
    <property type="match status" value="1"/>
</dbReference>
<name>A0ABS7GJG0_9BACT</name>
<feature type="site" description="Interaction with target DNA" evidence="6">
    <location>
        <position position="79"/>
    </location>
</feature>
<dbReference type="Pfam" id="PF04493">
    <property type="entry name" value="Endonuclease_5"/>
    <property type="match status" value="1"/>
</dbReference>
<comment type="subcellular location">
    <subcellularLocation>
        <location evidence="1 6">Cytoplasm</location>
    </subcellularLocation>
</comment>
<evidence type="ECO:0000256" key="4">
    <source>
        <dbReference type="ARBA" id="ARBA00022759"/>
    </source>
</evidence>
<dbReference type="NCBIfam" id="NF008629">
    <property type="entry name" value="PRK11617.1"/>
    <property type="match status" value="1"/>
</dbReference>
<keyword evidence="3 6" id="KW-0540">Nuclease</keyword>
<evidence type="ECO:0000256" key="3">
    <source>
        <dbReference type="ARBA" id="ARBA00022722"/>
    </source>
</evidence>